<feature type="signal peptide" evidence="3">
    <location>
        <begin position="1"/>
        <end position="29"/>
    </location>
</feature>
<proteinExistence type="predicted"/>
<organism evidence="4 5">
    <name type="scientific">Sporothrix schenckii 1099-18</name>
    <dbReference type="NCBI Taxonomy" id="1397361"/>
    <lineage>
        <taxon>Eukaryota</taxon>
        <taxon>Fungi</taxon>
        <taxon>Dikarya</taxon>
        <taxon>Ascomycota</taxon>
        <taxon>Pezizomycotina</taxon>
        <taxon>Sordariomycetes</taxon>
        <taxon>Sordariomycetidae</taxon>
        <taxon>Ophiostomatales</taxon>
        <taxon>Ophiostomataceae</taxon>
        <taxon>Sporothrix</taxon>
    </lineage>
</organism>
<dbReference type="RefSeq" id="XP_016590758.1">
    <property type="nucleotide sequence ID" value="XM_016734374.1"/>
</dbReference>
<dbReference type="OrthoDB" id="5215637at2759"/>
<keyword evidence="3" id="KW-0732">Signal</keyword>
<evidence type="ECO:0000313" key="4">
    <source>
        <dbReference type="EMBL" id="KJR88082.1"/>
    </source>
</evidence>
<comment type="caution">
    <text evidence="4">The sequence shown here is derived from an EMBL/GenBank/DDBJ whole genome shotgun (WGS) entry which is preliminary data.</text>
</comment>
<feature type="region of interest" description="Disordered" evidence="1">
    <location>
        <begin position="290"/>
        <end position="355"/>
    </location>
</feature>
<dbReference type="EMBL" id="AXCR01000004">
    <property type="protein sequence ID" value="KJR88082.1"/>
    <property type="molecule type" value="Genomic_DNA"/>
</dbReference>
<feature type="chain" id="PRO_5002455044" evidence="3">
    <location>
        <begin position="30"/>
        <end position="355"/>
    </location>
</feature>
<accession>A0A0F2MEM6</accession>
<keyword evidence="2" id="KW-0812">Transmembrane</keyword>
<feature type="compositionally biased region" description="Polar residues" evidence="1">
    <location>
        <begin position="290"/>
        <end position="311"/>
    </location>
</feature>
<dbReference type="VEuPathDB" id="FungiDB:SPSK_07717"/>
<dbReference type="KEGG" id="ssck:SPSK_07717"/>
<feature type="transmembrane region" description="Helical" evidence="2">
    <location>
        <begin position="214"/>
        <end position="238"/>
    </location>
</feature>
<feature type="compositionally biased region" description="Basic and acidic residues" evidence="1">
    <location>
        <begin position="345"/>
        <end position="355"/>
    </location>
</feature>
<reference evidence="4 5" key="2">
    <citation type="journal article" date="2015" name="Eukaryot. Cell">
        <title>Asexual propagation of a virulent clone complex in a human and feline outbreak of sporotrichosis.</title>
        <authorList>
            <person name="Teixeira Mde M."/>
            <person name="Rodrigues A.M."/>
            <person name="Tsui C.K."/>
            <person name="de Almeida L.G."/>
            <person name="Van Diepeningen A.D."/>
            <person name="van den Ende B.G."/>
            <person name="Fernandes G.F."/>
            <person name="Kano R."/>
            <person name="Hamelin R.C."/>
            <person name="Lopes-Bezerra L.M."/>
            <person name="Vasconcelos A.T."/>
            <person name="de Hoog S."/>
            <person name="de Camargo Z.P."/>
            <person name="Felipe M.S."/>
        </authorList>
    </citation>
    <scope>NUCLEOTIDE SEQUENCE [LARGE SCALE GENOMIC DNA]</scope>
    <source>
        <strain evidence="4 5">1099-18</strain>
    </source>
</reference>
<gene>
    <name evidence="4" type="ORF">SPSK_07717</name>
</gene>
<evidence type="ECO:0000256" key="3">
    <source>
        <dbReference type="SAM" id="SignalP"/>
    </source>
</evidence>
<reference evidence="4 5" key="1">
    <citation type="journal article" date="2014" name="BMC Genomics">
        <title>Comparative genomics of the major fungal agents of human and animal Sporotrichosis: Sporothrix schenckii and Sporothrix brasiliensis.</title>
        <authorList>
            <person name="Teixeira M.M."/>
            <person name="de Almeida L.G."/>
            <person name="Kubitschek-Barreira P."/>
            <person name="Alves F.L."/>
            <person name="Kioshima E.S."/>
            <person name="Abadio A.K."/>
            <person name="Fernandes L."/>
            <person name="Derengowski L.S."/>
            <person name="Ferreira K.S."/>
            <person name="Souza R.C."/>
            <person name="Ruiz J.C."/>
            <person name="de Andrade N.C."/>
            <person name="Paes H.C."/>
            <person name="Nicola A.M."/>
            <person name="Albuquerque P."/>
            <person name="Gerber A.L."/>
            <person name="Martins V.P."/>
            <person name="Peconick L.D."/>
            <person name="Neto A.V."/>
            <person name="Chaucanez C.B."/>
            <person name="Silva P.A."/>
            <person name="Cunha O.L."/>
            <person name="de Oliveira F.F."/>
            <person name="dos Santos T.C."/>
            <person name="Barros A.L."/>
            <person name="Soares M.A."/>
            <person name="de Oliveira L.M."/>
            <person name="Marini M.M."/>
            <person name="Villalobos-Duno H."/>
            <person name="Cunha M.M."/>
            <person name="de Hoog S."/>
            <person name="da Silveira J.F."/>
            <person name="Henrissat B."/>
            <person name="Nino-Vega G.A."/>
            <person name="Cisalpino P.S."/>
            <person name="Mora-Montes H.M."/>
            <person name="Almeida S.R."/>
            <person name="Stajich J.E."/>
            <person name="Lopes-Bezerra L.M."/>
            <person name="Vasconcelos A.T."/>
            <person name="Felipe M.S."/>
        </authorList>
    </citation>
    <scope>NUCLEOTIDE SEQUENCE [LARGE SCALE GENOMIC DNA]</scope>
    <source>
        <strain evidence="4 5">1099-18</strain>
    </source>
</reference>
<dbReference type="GeneID" id="27669651"/>
<name>A0A0F2MEM6_SPOSC</name>
<evidence type="ECO:0000256" key="2">
    <source>
        <dbReference type="SAM" id="Phobius"/>
    </source>
</evidence>
<protein>
    <submittedName>
        <fullName evidence="4">Uncharacterized protein</fullName>
    </submittedName>
</protein>
<keyword evidence="2" id="KW-1133">Transmembrane helix</keyword>
<feature type="region of interest" description="Disordered" evidence="1">
    <location>
        <begin position="190"/>
        <end position="213"/>
    </location>
</feature>
<evidence type="ECO:0000256" key="1">
    <source>
        <dbReference type="SAM" id="MobiDB-lite"/>
    </source>
</evidence>
<dbReference type="AlphaFoldDB" id="A0A0F2MEM6"/>
<dbReference type="Proteomes" id="UP000033710">
    <property type="component" value="Unassembled WGS sequence"/>
</dbReference>
<evidence type="ECO:0000313" key="5">
    <source>
        <dbReference type="Proteomes" id="UP000033710"/>
    </source>
</evidence>
<keyword evidence="2" id="KW-0472">Membrane</keyword>
<sequence length="355" mass="35321">MARLRIPSRHAAIAATVLVFLHLASSAAAAGAASKRTCYFPDGSISSADYPCADSGTTHCCNSGSACLSTGYCMSAEKSPYLISRGSCTDNAWGPGCPAKCAGVNDNPKGGLPISWTGTSNNAGSPLYCCGPLVVKNGNIACANNEDMFVLGASELMFGVAILANTTQTNGASTSSSSSVPAASASDAASCSSAASPDTSGGSSSNAKSSSSNVTAVGAGVGVSLGVVAIAFATWALYERRKRHQQLQALMNGTVPPGMAMAQPVQNAGGPGGPGGGAVGGYGDMTHMNNSGTPFSPHSTTGGTPMSNSPANGGLAGGYAVNSSGTKSYSDGQQPLVELSAYPRQVEELPAHDER</sequence>
<feature type="compositionally biased region" description="Polar residues" evidence="1">
    <location>
        <begin position="321"/>
        <end position="333"/>
    </location>
</feature>